<name>A0ABQ7PUE5_PLUXY</name>
<dbReference type="PANTHER" id="PTHR23279">
    <property type="entry name" value="DEFECTIVE PROBOSCIS EXTENSION RESPONSE DPR -RELATED"/>
    <property type="match status" value="1"/>
</dbReference>
<evidence type="ECO:0000313" key="2">
    <source>
        <dbReference type="EMBL" id="KAG7296592.1"/>
    </source>
</evidence>
<reference evidence="2 3" key="1">
    <citation type="submission" date="2021-06" db="EMBL/GenBank/DDBJ databases">
        <title>A haploid diamondback moth (Plutella xylostella L.) genome assembly resolves 31 chromosomes and identifies a diamide resistance mutation.</title>
        <authorList>
            <person name="Ward C.M."/>
            <person name="Perry K.D."/>
            <person name="Baker G."/>
            <person name="Powis K."/>
            <person name="Heckel D.G."/>
            <person name="Baxter S.W."/>
        </authorList>
    </citation>
    <scope>NUCLEOTIDE SEQUENCE [LARGE SCALE GENOMIC DNA]</scope>
    <source>
        <strain evidence="2 3">LV</strain>
        <tissue evidence="2">Single pupa</tissue>
    </source>
</reference>
<feature type="transmembrane region" description="Helical" evidence="1">
    <location>
        <begin position="71"/>
        <end position="88"/>
    </location>
</feature>
<comment type="caution">
    <text evidence="2">The sequence shown here is derived from an EMBL/GenBank/DDBJ whole genome shotgun (WGS) entry which is preliminary data.</text>
</comment>
<dbReference type="EMBL" id="JAHIBW010000028">
    <property type="protein sequence ID" value="KAG7296592.1"/>
    <property type="molecule type" value="Genomic_DNA"/>
</dbReference>
<evidence type="ECO:0000256" key="1">
    <source>
        <dbReference type="SAM" id="Phobius"/>
    </source>
</evidence>
<dbReference type="Proteomes" id="UP000823941">
    <property type="component" value="Chromosome 28"/>
</dbReference>
<dbReference type="PANTHER" id="PTHR23279:SF36">
    <property type="entry name" value="DEFECTIVE PROBOSCIS EXTENSION RESPONSE 9, ISOFORM A"/>
    <property type="match status" value="1"/>
</dbReference>
<sequence length="96" mass="10215">MKKASVVIGKPSVVIDKASVVIDMAQPRYAGNYTCVPANAKAASVTVHVVQSETPAAMQHGNNSSSSRNRVHFLIILLLVSLMSRLSINGHCKELG</sequence>
<keyword evidence="3" id="KW-1185">Reference proteome</keyword>
<keyword evidence="1" id="KW-0472">Membrane</keyword>
<dbReference type="InterPro" id="IPR037448">
    <property type="entry name" value="Zig-8"/>
</dbReference>
<evidence type="ECO:0000313" key="3">
    <source>
        <dbReference type="Proteomes" id="UP000823941"/>
    </source>
</evidence>
<keyword evidence="1" id="KW-1133">Transmembrane helix</keyword>
<accession>A0ABQ7PUE5</accession>
<organism evidence="2 3">
    <name type="scientific">Plutella xylostella</name>
    <name type="common">Diamondback moth</name>
    <name type="synonym">Plutella maculipennis</name>
    <dbReference type="NCBI Taxonomy" id="51655"/>
    <lineage>
        <taxon>Eukaryota</taxon>
        <taxon>Metazoa</taxon>
        <taxon>Ecdysozoa</taxon>
        <taxon>Arthropoda</taxon>
        <taxon>Hexapoda</taxon>
        <taxon>Insecta</taxon>
        <taxon>Pterygota</taxon>
        <taxon>Neoptera</taxon>
        <taxon>Endopterygota</taxon>
        <taxon>Lepidoptera</taxon>
        <taxon>Glossata</taxon>
        <taxon>Ditrysia</taxon>
        <taxon>Yponomeutoidea</taxon>
        <taxon>Plutellidae</taxon>
        <taxon>Plutella</taxon>
    </lineage>
</organism>
<protein>
    <submittedName>
        <fullName evidence="2">Uncharacterized protein</fullName>
    </submittedName>
</protein>
<proteinExistence type="predicted"/>
<keyword evidence="1" id="KW-0812">Transmembrane</keyword>
<gene>
    <name evidence="2" type="ORF">JYU34_020395</name>
</gene>